<gene>
    <name evidence="4" type="primary">LOC117570845</name>
</gene>
<feature type="domain" description="BACK" evidence="2">
    <location>
        <begin position="474"/>
        <end position="576"/>
    </location>
</feature>
<evidence type="ECO:0000256" key="1">
    <source>
        <dbReference type="SAM" id="MobiDB-lite"/>
    </source>
</evidence>
<dbReference type="InterPro" id="IPR031750">
    <property type="entry name" value="DUF4734"/>
</dbReference>
<evidence type="ECO:0000313" key="4">
    <source>
        <dbReference type="RefSeq" id="XP_034108617.1"/>
    </source>
</evidence>
<dbReference type="InterPro" id="IPR011705">
    <property type="entry name" value="BACK"/>
</dbReference>
<accession>A0A6P8YRR4</accession>
<dbReference type="Pfam" id="PF15881">
    <property type="entry name" value="DUF4734"/>
    <property type="match status" value="1"/>
</dbReference>
<dbReference type="PANTHER" id="PTHR22667">
    <property type="entry name" value="AT01380P-RELATED"/>
    <property type="match status" value="1"/>
</dbReference>
<dbReference type="AlphaFoldDB" id="A0A6P8YRR4"/>
<reference evidence="4" key="1">
    <citation type="submission" date="2025-08" db="UniProtKB">
        <authorList>
            <consortium name="RefSeq"/>
        </authorList>
    </citation>
    <scope>IDENTIFICATION</scope>
    <source>
        <strain evidence="4">15112-1751.03</strain>
        <tissue evidence="4">Whole Adult</tissue>
    </source>
</reference>
<dbReference type="Proteomes" id="UP000515160">
    <property type="component" value="Chromosome 3"/>
</dbReference>
<dbReference type="PANTHER" id="PTHR22667:SF0">
    <property type="entry name" value="AT01380P-RELATED"/>
    <property type="match status" value="1"/>
</dbReference>
<proteinExistence type="predicted"/>
<name>A0A6P8YRR4_DROAB</name>
<dbReference type="Gene3D" id="1.25.40.420">
    <property type="match status" value="1"/>
</dbReference>
<dbReference type="Pfam" id="PF07707">
    <property type="entry name" value="BACK"/>
    <property type="match status" value="1"/>
</dbReference>
<keyword evidence="3" id="KW-1185">Reference proteome</keyword>
<sequence>MDSSDLSDSNDSSDSSKSSNSSSESIVSIIWNAPKIKVAESSDVIDEITSEESETTDDCDMEQLSKEALEIKITDSSVTIETAKPNEAIDENPIKVSAIIDDINVSTNREEVRQIPATKDITESGKQQKICAVTSINVPHVWEAGRGICEALGLEVVNEIVTEKKETVQCDPAKLEAEEAKVKNIELARTLEKRESSNAFYDADASKSSENNFPNASDALEVQKEDETNSMHSETDTLTITDEITAIDTSTDTASSVYLSEDGMSLSLEMTMTTIDDKNIGDKSGGWPRYFNEMNYKPMESQSYKNIDLTAAQKIWKTFKDEDYVNGFENKNTRVPLRPFFTYMKAPEDKGQVLITPPKITLEHIASEMLENNYGAYMHVEIGKHVFDCIPRLLKIYSKWFERLNRNVIEVMLDERDVPPKGFRAIYKWMRTQKTIKKKHLVKAMQGAKYLQIDTLEMELWDLLSDPEIRERAAFDLFASAGNLSLLDDFRPLMAGRVRNYFLPLVASDDFVKLQPQQLIVLLKATTLGVNSEIEVLYAAVRWILHRTQDRLPHMQEVMQSLRFIYMPMGFLFSLRGGTLGKATDDINTPDYVLLQFSKDRILQNRLSEAMSFIGMNMQGDEETDTDSEGFGKRALARKQESPRRWIYFPMCKYHMPYVVYPYAHHFKYAQFIEFISSMQLDWMAEAKFVNSEHDIDA</sequence>
<dbReference type="InterPro" id="IPR011333">
    <property type="entry name" value="SKP1/BTB/POZ_sf"/>
</dbReference>
<evidence type="ECO:0000313" key="3">
    <source>
        <dbReference type="Proteomes" id="UP000515160"/>
    </source>
</evidence>
<evidence type="ECO:0000259" key="2">
    <source>
        <dbReference type="SMART" id="SM00875"/>
    </source>
</evidence>
<dbReference type="SUPFAM" id="SSF54695">
    <property type="entry name" value="POZ domain"/>
    <property type="match status" value="1"/>
</dbReference>
<dbReference type="GeneID" id="117570845"/>
<dbReference type="SMART" id="SM00875">
    <property type="entry name" value="BACK"/>
    <property type="match status" value="1"/>
</dbReference>
<protein>
    <submittedName>
        <fullName evidence="4">Uncharacterized protein LOC117570845</fullName>
    </submittedName>
</protein>
<feature type="region of interest" description="Disordered" evidence="1">
    <location>
        <begin position="1"/>
        <end position="25"/>
    </location>
</feature>
<dbReference type="RefSeq" id="XP_034108617.1">
    <property type="nucleotide sequence ID" value="XM_034252726.2"/>
</dbReference>
<dbReference type="OrthoDB" id="6350321at2759"/>
<organism evidence="3 4">
    <name type="scientific">Drosophila albomicans</name>
    <name type="common">Fruit fly</name>
    <dbReference type="NCBI Taxonomy" id="7291"/>
    <lineage>
        <taxon>Eukaryota</taxon>
        <taxon>Metazoa</taxon>
        <taxon>Ecdysozoa</taxon>
        <taxon>Arthropoda</taxon>
        <taxon>Hexapoda</taxon>
        <taxon>Insecta</taxon>
        <taxon>Pterygota</taxon>
        <taxon>Neoptera</taxon>
        <taxon>Endopterygota</taxon>
        <taxon>Diptera</taxon>
        <taxon>Brachycera</taxon>
        <taxon>Muscomorpha</taxon>
        <taxon>Ephydroidea</taxon>
        <taxon>Drosophilidae</taxon>
        <taxon>Drosophila</taxon>
    </lineage>
</organism>